<dbReference type="RefSeq" id="WP_010494598.1">
    <property type="nucleotide sequence ID" value="NZ_JAHNZO010000030.1"/>
</dbReference>
<comment type="caution">
    <text evidence="1">The sequence shown here is derived from an EMBL/GenBank/DDBJ whole genome shotgun (WGS) entry which is preliminary data.</text>
</comment>
<dbReference type="Proteomes" id="UP001575622">
    <property type="component" value="Unassembled WGS sequence"/>
</dbReference>
<gene>
    <name evidence="1" type="ORF">ACEU3E_23590</name>
</gene>
<evidence type="ECO:0000313" key="2">
    <source>
        <dbReference type="Proteomes" id="UP001575622"/>
    </source>
</evidence>
<dbReference type="Pfam" id="PF22282">
    <property type="entry name" value="CydS"/>
    <property type="match status" value="1"/>
</dbReference>
<dbReference type="InterPro" id="IPR054381">
    <property type="entry name" value="CydS"/>
</dbReference>
<name>A0ABV4V754_9BACL</name>
<keyword evidence="2" id="KW-1185">Reference proteome</keyword>
<reference evidence="1 2" key="1">
    <citation type="submission" date="2024-09" db="EMBL/GenBank/DDBJ databases">
        <authorList>
            <person name="Makale K.P.P."/>
            <person name="Makhzoum A."/>
            <person name="Rantong G."/>
            <person name="Rahube T.O."/>
        </authorList>
    </citation>
    <scope>NUCLEOTIDE SEQUENCE [LARGE SCALE GENOMIC DNA]</scope>
    <source>
        <strain evidence="1 2">KM_D13</strain>
    </source>
</reference>
<protein>
    <submittedName>
        <fullName evidence="1">Uncharacterized protein</fullName>
    </submittedName>
</protein>
<sequence>MEHFMIMYLPPLIVAASLAFMFIWSGKAQDKGFK</sequence>
<evidence type="ECO:0000313" key="1">
    <source>
        <dbReference type="EMBL" id="MFB0845174.1"/>
    </source>
</evidence>
<dbReference type="EMBL" id="JBHDLN010000013">
    <property type="protein sequence ID" value="MFB0845174.1"/>
    <property type="molecule type" value="Genomic_DNA"/>
</dbReference>
<accession>A0ABV4V754</accession>
<organism evidence="1 2">
    <name type="scientific">Paenibacillus oleatilyticus</name>
    <dbReference type="NCBI Taxonomy" id="2594886"/>
    <lineage>
        <taxon>Bacteria</taxon>
        <taxon>Bacillati</taxon>
        <taxon>Bacillota</taxon>
        <taxon>Bacilli</taxon>
        <taxon>Bacillales</taxon>
        <taxon>Paenibacillaceae</taxon>
        <taxon>Paenibacillus</taxon>
    </lineage>
</organism>
<proteinExistence type="predicted"/>